<evidence type="ECO:0000256" key="3">
    <source>
        <dbReference type="ARBA" id="ARBA00023163"/>
    </source>
</evidence>
<keyword evidence="6" id="KW-1185">Reference proteome</keyword>
<evidence type="ECO:0000259" key="4">
    <source>
        <dbReference type="PROSITE" id="PS50995"/>
    </source>
</evidence>
<dbReference type="PROSITE" id="PS50995">
    <property type="entry name" value="HTH_MARR_2"/>
    <property type="match status" value="1"/>
</dbReference>
<evidence type="ECO:0000313" key="5">
    <source>
        <dbReference type="EMBL" id="AZL60852.1"/>
    </source>
</evidence>
<evidence type="ECO:0000256" key="1">
    <source>
        <dbReference type="ARBA" id="ARBA00023015"/>
    </source>
</evidence>
<dbReference type="RefSeq" id="WP_125327063.1">
    <property type="nucleotide sequence ID" value="NZ_CP034328.1"/>
</dbReference>
<dbReference type="OrthoDB" id="9814496at2"/>
<protein>
    <submittedName>
        <fullName evidence="5">MarR family transcriptional regulator</fullName>
    </submittedName>
</protein>
<keyword evidence="1" id="KW-0805">Transcription regulation</keyword>
<evidence type="ECO:0000256" key="2">
    <source>
        <dbReference type="ARBA" id="ARBA00023125"/>
    </source>
</evidence>
<dbReference type="InterPro" id="IPR036388">
    <property type="entry name" value="WH-like_DNA-bd_sf"/>
</dbReference>
<dbReference type="KEGG" id="taw:EI545_19695"/>
<dbReference type="PANTHER" id="PTHR33164:SF95">
    <property type="entry name" value="TRANSCRIPTIONAL REGULATOR"/>
    <property type="match status" value="1"/>
</dbReference>
<dbReference type="InterPro" id="IPR036390">
    <property type="entry name" value="WH_DNA-bd_sf"/>
</dbReference>
<dbReference type="PRINTS" id="PR00598">
    <property type="entry name" value="HTHMARR"/>
</dbReference>
<sequence>MSDAAESRAEYRLDDQIGYVLRRVTQRHLAIFAAHIPEVTTTQFAVLARLAEVGPLSQNQLGRATAMDAATIKGVVDRLARLDYVATAADTEDRRRLTVSLTDSGAALFAARAATALAVSGETLAPLTPDEQSQLLTLLARLT</sequence>
<dbReference type="Pfam" id="PF12802">
    <property type="entry name" value="MarR_2"/>
    <property type="match status" value="1"/>
</dbReference>
<evidence type="ECO:0000313" key="6">
    <source>
        <dbReference type="Proteomes" id="UP000282002"/>
    </source>
</evidence>
<feature type="domain" description="HTH marR-type" evidence="4">
    <location>
        <begin position="14"/>
        <end position="143"/>
    </location>
</feature>
<organism evidence="5 6">
    <name type="scientific">Tabrizicola piscis</name>
    <dbReference type="NCBI Taxonomy" id="2494374"/>
    <lineage>
        <taxon>Bacteria</taxon>
        <taxon>Pseudomonadati</taxon>
        <taxon>Pseudomonadota</taxon>
        <taxon>Alphaproteobacteria</taxon>
        <taxon>Rhodobacterales</taxon>
        <taxon>Paracoccaceae</taxon>
        <taxon>Tabrizicola</taxon>
    </lineage>
</organism>
<dbReference type="InterPro" id="IPR039422">
    <property type="entry name" value="MarR/SlyA-like"/>
</dbReference>
<gene>
    <name evidence="5" type="ORF">EI545_19695</name>
</gene>
<dbReference type="SMART" id="SM00347">
    <property type="entry name" value="HTH_MARR"/>
    <property type="match status" value="1"/>
</dbReference>
<dbReference type="PROSITE" id="PS01117">
    <property type="entry name" value="HTH_MARR_1"/>
    <property type="match status" value="1"/>
</dbReference>
<accession>A0A3S8UAV7</accession>
<dbReference type="InterPro" id="IPR000835">
    <property type="entry name" value="HTH_MarR-typ"/>
</dbReference>
<dbReference type="GO" id="GO:0003677">
    <property type="term" value="F:DNA binding"/>
    <property type="evidence" value="ECO:0007669"/>
    <property type="project" value="UniProtKB-KW"/>
</dbReference>
<dbReference type="GO" id="GO:0006950">
    <property type="term" value="P:response to stress"/>
    <property type="evidence" value="ECO:0007669"/>
    <property type="project" value="TreeGrafter"/>
</dbReference>
<name>A0A3S8UAV7_9RHOB</name>
<keyword evidence="3" id="KW-0804">Transcription</keyword>
<dbReference type="PANTHER" id="PTHR33164">
    <property type="entry name" value="TRANSCRIPTIONAL REGULATOR, MARR FAMILY"/>
    <property type="match status" value="1"/>
</dbReference>
<keyword evidence="2" id="KW-0238">DNA-binding</keyword>
<dbReference type="GO" id="GO:0003700">
    <property type="term" value="F:DNA-binding transcription factor activity"/>
    <property type="evidence" value="ECO:0007669"/>
    <property type="project" value="InterPro"/>
</dbReference>
<dbReference type="EMBL" id="CP034328">
    <property type="protein sequence ID" value="AZL60852.1"/>
    <property type="molecule type" value="Genomic_DNA"/>
</dbReference>
<dbReference type="SUPFAM" id="SSF46785">
    <property type="entry name" value="Winged helix' DNA-binding domain"/>
    <property type="match status" value="1"/>
</dbReference>
<dbReference type="Gene3D" id="1.10.10.10">
    <property type="entry name" value="Winged helix-like DNA-binding domain superfamily/Winged helix DNA-binding domain"/>
    <property type="match status" value="1"/>
</dbReference>
<dbReference type="AlphaFoldDB" id="A0A3S8UAV7"/>
<dbReference type="InterPro" id="IPR023187">
    <property type="entry name" value="Tscrpt_reg_MarR-type_CS"/>
</dbReference>
<reference evidence="5 6" key="1">
    <citation type="submission" date="2018-12" db="EMBL/GenBank/DDBJ databases">
        <title>Complete genome sequencing of Tabrizicola sp. K13M18.</title>
        <authorList>
            <person name="Bae J.-W."/>
        </authorList>
    </citation>
    <scope>NUCLEOTIDE SEQUENCE [LARGE SCALE GENOMIC DNA]</scope>
    <source>
        <strain evidence="5 6">K13M18</strain>
    </source>
</reference>
<dbReference type="Proteomes" id="UP000282002">
    <property type="component" value="Chromosome"/>
</dbReference>
<proteinExistence type="predicted"/>